<dbReference type="Proteomes" id="UP001143981">
    <property type="component" value="Unassembled WGS sequence"/>
</dbReference>
<dbReference type="PRINTS" id="PR00114">
    <property type="entry name" value="STPHPHTASE"/>
</dbReference>
<evidence type="ECO:0000256" key="8">
    <source>
        <dbReference type="SAM" id="MobiDB-lite"/>
    </source>
</evidence>
<dbReference type="GO" id="GO:0005634">
    <property type="term" value="C:nucleus"/>
    <property type="evidence" value="ECO:0007669"/>
    <property type="project" value="TreeGrafter"/>
</dbReference>
<proteinExistence type="inferred from homology"/>
<dbReference type="PROSITE" id="PS00125">
    <property type="entry name" value="SER_THR_PHOSPHATASE"/>
    <property type="match status" value="1"/>
</dbReference>
<comment type="cofactor">
    <cofactor evidence="1">
        <name>Mn(2+)</name>
        <dbReference type="ChEBI" id="CHEBI:29035"/>
    </cofactor>
</comment>
<evidence type="ECO:0000259" key="9">
    <source>
        <dbReference type="PROSITE" id="PS00125"/>
    </source>
</evidence>
<feature type="non-terminal residue" evidence="10">
    <location>
        <position position="1"/>
    </location>
</feature>
<keyword evidence="2" id="KW-0479">Metal-binding</keyword>
<dbReference type="InterPro" id="IPR050341">
    <property type="entry name" value="PP1_catalytic_subunit"/>
</dbReference>
<dbReference type="GO" id="GO:0004722">
    <property type="term" value="F:protein serine/threonine phosphatase activity"/>
    <property type="evidence" value="ECO:0007669"/>
    <property type="project" value="UniProtKB-EC"/>
</dbReference>
<dbReference type="Gene3D" id="3.60.21.10">
    <property type="match status" value="1"/>
</dbReference>
<dbReference type="InterPro" id="IPR004843">
    <property type="entry name" value="Calcineurin-like_PHP"/>
</dbReference>
<evidence type="ECO:0000256" key="7">
    <source>
        <dbReference type="RuleBase" id="RU004273"/>
    </source>
</evidence>
<evidence type="ECO:0000313" key="10">
    <source>
        <dbReference type="EMBL" id="KAJ1727181.1"/>
    </source>
</evidence>
<evidence type="ECO:0000256" key="4">
    <source>
        <dbReference type="ARBA" id="ARBA00022912"/>
    </source>
</evidence>
<feature type="domain" description="Serine/threonine specific protein phosphatases" evidence="9">
    <location>
        <begin position="142"/>
        <end position="147"/>
    </location>
</feature>
<dbReference type="FunFam" id="3.60.21.10:FF:000006">
    <property type="entry name" value="Serine/threonine-protein phosphatase"/>
    <property type="match status" value="1"/>
</dbReference>
<keyword evidence="4" id="KW-0904">Protein phosphatase</keyword>
<keyword evidence="3 7" id="KW-0378">Hydrolase</keyword>
<dbReference type="InterPro" id="IPR031675">
    <property type="entry name" value="STPPase_N"/>
</dbReference>
<comment type="caution">
    <text evidence="10">The sequence shown here is derived from an EMBL/GenBank/DDBJ whole genome shotgun (WGS) entry which is preliminary data.</text>
</comment>
<evidence type="ECO:0000256" key="5">
    <source>
        <dbReference type="ARBA" id="ARBA00023211"/>
    </source>
</evidence>
<comment type="catalytic activity">
    <reaction evidence="7">
        <text>O-phospho-L-threonyl-[protein] + H2O = L-threonyl-[protein] + phosphate</text>
        <dbReference type="Rhea" id="RHEA:47004"/>
        <dbReference type="Rhea" id="RHEA-COMP:11060"/>
        <dbReference type="Rhea" id="RHEA-COMP:11605"/>
        <dbReference type="ChEBI" id="CHEBI:15377"/>
        <dbReference type="ChEBI" id="CHEBI:30013"/>
        <dbReference type="ChEBI" id="CHEBI:43474"/>
        <dbReference type="ChEBI" id="CHEBI:61977"/>
        <dbReference type="EC" id="3.1.3.16"/>
    </reaction>
</comment>
<organism evidence="10 11">
    <name type="scientific">Coemansia biformis</name>
    <dbReference type="NCBI Taxonomy" id="1286918"/>
    <lineage>
        <taxon>Eukaryota</taxon>
        <taxon>Fungi</taxon>
        <taxon>Fungi incertae sedis</taxon>
        <taxon>Zoopagomycota</taxon>
        <taxon>Kickxellomycotina</taxon>
        <taxon>Kickxellomycetes</taxon>
        <taxon>Kickxellales</taxon>
        <taxon>Kickxellaceae</taxon>
        <taxon>Coemansia</taxon>
    </lineage>
</organism>
<dbReference type="SUPFAM" id="SSF56300">
    <property type="entry name" value="Metallo-dependent phosphatases"/>
    <property type="match status" value="1"/>
</dbReference>
<dbReference type="AlphaFoldDB" id="A0A9W7Y827"/>
<feature type="compositionally biased region" description="Low complexity" evidence="8">
    <location>
        <begin position="373"/>
        <end position="391"/>
    </location>
</feature>
<feature type="compositionally biased region" description="Acidic residues" evidence="8">
    <location>
        <begin position="513"/>
        <end position="524"/>
    </location>
</feature>
<accession>A0A9W7Y827</accession>
<evidence type="ECO:0000256" key="6">
    <source>
        <dbReference type="ARBA" id="ARBA00029458"/>
    </source>
</evidence>
<feature type="compositionally biased region" description="Polar residues" evidence="8">
    <location>
        <begin position="399"/>
        <end position="408"/>
    </location>
</feature>
<dbReference type="OrthoDB" id="1930084at2759"/>
<dbReference type="GO" id="GO:0005737">
    <property type="term" value="C:cytoplasm"/>
    <property type="evidence" value="ECO:0007669"/>
    <property type="project" value="TreeGrafter"/>
</dbReference>
<dbReference type="PANTHER" id="PTHR11668:SF484">
    <property type="entry name" value="SERINE_THREONINE-PROTEIN PHOSPHATASE PP-Z1-RELATED"/>
    <property type="match status" value="1"/>
</dbReference>
<dbReference type="InterPro" id="IPR006186">
    <property type="entry name" value="Ser/Thr-sp_prot-phosphatase"/>
</dbReference>
<keyword evidence="5" id="KW-0464">Manganese</keyword>
<dbReference type="EMBL" id="JANBOI010001192">
    <property type="protein sequence ID" value="KAJ1727181.1"/>
    <property type="molecule type" value="Genomic_DNA"/>
</dbReference>
<evidence type="ECO:0000256" key="3">
    <source>
        <dbReference type="ARBA" id="ARBA00022801"/>
    </source>
</evidence>
<dbReference type="GO" id="GO:0046872">
    <property type="term" value="F:metal ion binding"/>
    <property type="evidence" value="ECO:0007669"/>
    <property type="project" value="UniProtKB-KW"/>
</dbReference>
<gene>
    <name evidence="10" type="primary">pzh1</name>
    <name evidence="10" type="ORF">LPJ61_004712</name>
</gene>
<dbReference type="Pfam" id="PF00149">
    <property type="entry name" value="Metallophos"/>
    <property type="match status" value="1"/>
</dbReference>
<reference evidence="10" key="1">
    <citation type="submission" date="2022-07" db="EMBL/GenBank/DDBJ databases">
        <title>Phylogenomic reconstructions and comparative analyses of Kickxellomycotina fungi.</title>
        <authorList>
            <person name="Reynolds N.K."/>
            <person name="Stajich J.E."/>
            <person name="Barry K."/>
            <person name="Grigoriev I.V."/>
            <person name="Crous P."/>
            <person name="Smith M.E."/>
        </authorList>
    </citation>
    <scope>NUCLEOTIDE SEQUENCE</scope>
    <source>
        <strain evidence="10">BCRC 34381</strain>
    </source>
</reference>
<dbReference type="InterPro" id="IPR029052">
    <property type="entry name" value="Metallo-depent_PP-like"/>
</dbReference>
<evidence type="ECO:0000313" key="11">
    <source>
        <dbReference type="Proteomes" id="UP001143981"/>
    </source>
</evidence>
<dbReference type="Pfam" id="PF16891">
    <property type="entry name" value="STPPase_N"/>
    <property type="match status" value="1"/>
</dbReference>
<keyword evidence="11" id="KW-1185">Reference proteome</keyword>
<dbReference type="PANTHER" id="PTHR11668">
    <property type="entry name" value="SERINE/THREONINE PROTEIN PHOSPHATASE"/>
    <property type="match status" value="1"/>
</dbReference>
<evidence type="ECO:0000256" key="2">
    <source>
        <dbReference type="ARBA" id="ARBA00022723"/>
    </source>
</evidence>
<protein>
    <recommendedName>
        <fullName evidence="7">Serine/threonine-protein phosphatase</fullName>
        <ecNumber evidence="7">3.1.3.16</ecNumber>
    </recommendedName>
</protein>
<comment type="similarity">
    <text evidence="6">Belongs to the PPP phosphatase family. PP-Z subfamily.</text>
</comment>
<sequence>GVALTEYLSVNGAEHAIIRHAEKPKQFSVDDMLFRLLEAGFSGRVTKSVCLRNSEIVAVCHAAREVFLAQPTLLQLAAPVKITGDIHGQYTDLLRLFDKCGYPPHCNYLFLGDYVDRGKQSIETMLLLMCFKIKYPDNFFLLRGNHECASVTRVYGFYDECKRRCNVKVWKAFINTFNALPVAAVVANKIFCVHGGLSPDLLSMSQIQQLSRPCDVPDHGILNDLLWSDPSDTAADWEDNERGVSYCFGKSVITEFLRRMDFDLICRAHMVVEDGYEFFHGRQLVTVFSAPNYCGEFDNSGAVMNVNEELLCSFEILKPVAENLTTCMARVEASFWSRRQQVEAMLNEAIATQAKRELDESAAPTSAPPMSAPPAAGAEAPVAALPALLSAPLPPPQQMKDQQGQRPATNAEPRVSGASPPPPPAAGSNNNAVGKPLSSSSSSSVADMGDVATVMGVPGRPAPRTRFPAGTGAPKPAPIAIVRKGSAAGVQMRRKQQRVVDRLELTDSLGSYNEDDDEDEEADGESGRLPVSPQSVLHGTPPRGSKLKHYPGASDDHGGD</sequence>
<name>A0A9W7Y827_9FUNG</name>
<dbReference type="SMART" id="SM00156">
    <property type="entry name" value="PP2Ac"/>
    <property type="match status" value="1"/>
</dbReference>
<feature type="compositionally biased region" description="Low complexity" evidence="8">
    <location>
        <begin position="426"/>
        <end position="444"/>
    </location>
</feature>
<evidence type="ECO:0000256" key="1">
    <source>
        <dbReference type="ARBA" id="ARBA00001936"/>
    </source>
</evidence>
<dbReference type="EC" id="3.1.3.16" evidence="7"/>
<feature type="region of interest" description="Disordered" evidence="8">
    <location>
        <begin position="356"/>
        <end position="560"/>
    </location>
</feature>